<feature type="region of interest" description="Disordered" evidence="1">
    <location>
        <begin position="127"/>
        <end position="161"/>
    </location>
</feature>
<feature type="compositionally biased region" description="Basic and acidic residues" evidence="1">
    <location>
        <begin position="137"/>
        <end position="148"/>
    </location>
</feature>
<evidence type="ECO:0000256" key="1">
    <source>
        <dbReference type="SAM" id="MobiDB-lite"/>
    </source>
</evidence>
<reference evidence="2" key="1">
    <citation type="journal article" date="2023" name="Science">
        <title>Genome structures resolve the early diversification of teleost fishes.</title>
        <authorList>
            <person name="Parey E."/>
            <person name="Louis A."/>
            <person name="Montfort J."/>
            <person name="Bouchez O."/>
            <person name="Roques C."/>
            <person name="Iampietro C."/>
            <person name="Lluch J."/>
            <person name="Castinel A."/>
            <person name="Donnadieu C."/>
            <person name="Desvignes T."/>
            <person name="Floi Bucao C."/>
            <person name="Jouanno E."/>
            <person name="Wen M."/>
            <person name="Mejri S."/>
            <person name="Dirks R."/>
            <person name="Jansen H."/>
            <person name="Henkel C."/>
            <person name="Chen W.J."/>
            <person name="Zahm M."/>
            <person name="Cabau C."/>
            <person name="Klopp C."/>
            <person name="Thompson A.W."/>
            <person name="Robinson-Rechavi M."/>
            <person name="Braasch I."/>
            <person name="Lecointre G."/>
            <person name="Bobe J."/>
            <person name="Postlethwait J.H."/>
            <person name="Berthelot C."/>
            <person name="Roest Crollius H."/>
            <person name="Guiguen Y."/>
        </authorList>
    </citation>
    <scope>NUCLEOTIDE SEQUENCE</scope>
    <source>
        <strain evidence="2">NC1722</strain>
    </source>
</reference>
<organism evidence="2 3">
    <name type="scientific">Aldrovandia affinis</name>
    <dbReference type="NCBI Taxonomy" id="143900"/>
    <lineage>
        <taxon>Eukaryota</taxon>
        <taxon>Metazoa</taxon>
        <taxon>Chordata</taxon>
        <taxon>Craniata</taxon>
        <taxon>Vertebrata</taxon>
        <taxon>Euteleostomi</taxon>
        <taxon>Actinopterygii</taxon>
        <taxon>Neopterygii</taxon>
        <taxon>Teleostei</taxon>
        <taxon>Notacanthiformes</taxon>
        <taxon>Halosauridae</taxon>
        <taxon>Aldrovandia</taxon>
    </lineage>
</organism>
<accession>A0AAD7WZX9</accession>
<dbReference type="EMBL" id="JAINUG010000009">
    <property type="protein sequence ID" value="KAJ8415407.1"/>
    <property type="molecule type" value="Genomic_DNA"/>
</dbReference>
<comment type="caution">
    <text evidence="2">The sequence shown here is derived from an EMBL/GenBank/DDBJ whole genome shotgun (WGS) entry which is preliminary data.</text>
</comment>
<proteinExistence type="predicted"/>
<evidence type="ECO:0000313" key="3">
    <source>
        <dbReference type="Proteomes" id="UP001221898"/>
    </source>
</evidence>
<keyword evidence="3" id="KW-1185">Reference proteome</keyword>
<protein>
    <submittedName>
        <fullName evidence="2">Uncharacterized protein</fullName>
    </submittedName>
</protein>
<evidence type="ECO:0000313" key="2">
    <source>
        <dbReference type="EMBL" id="KAJ8415407.1"/>
    </source>
</evidence>
<sequence length="161" mass="17676">MFSMPFLLPAFSRFRGYFGAPWDRRVWPHVPGDQWQSRPPGAQLVRLAQGMWKRIARGGTGLKIASSDVRPNKSFPFQPQCSACGLTADLSFNPLRPRTSTEATLRTRLNTLQPADNLRPSVIGQACCSPGPADPGRVAEEARRRPDRAPLTPAAAVPRAT</sequence>
<dbReference type="AlphaFoldDB" id="A0AAD7WZX9"/>
<name>A0AAD7WZX9_9TELE</name>
<gene>
    <name evidence="2" type="ORF">AAFF_G00423870</name>
</gene>
<dbReference type="Proteomes" id="UP001221898">
    <property type="component" value="Unassembled WGS sequence"/>
</dbReference>